<gene>
    <name evidence="2" type="ORF">KUDE01_021794</name>
</gene>
<reference evidence="2" key="1">
    <citation type="submission" date="2023-04" db="EMBL/GenBank/DDBJ databases">
        <title>Chromosome-level genome of Chaenocephalus aceratus.</title>
        <authorList>
            <person name="Park H."/>
        </authorList>
    </citation>
    <scope>NUCLEOTIDE SEQUENCE</scope>
    <source>
        <strain evidence="2">DE</strain>
        <tissue evidence="2">Muscle</tissue>
    </source>
</reference>
<accession>A0AAD9BGB4</accession>
<feature type="chain" id="PRO_5042294786" evidence="1">
    <location>
        <begin position="22"/>
        <end position="51"/>
    </location>
</feature>
<sequence>MANLVTSLCCVVLAAVVVAYAQRRSQLDILAPTTTSTVLPCSVCEHGDIML</sequence>
<proteinExistence type="predicted"/>
<keyword evidence="3" id="KW-1185">Reference proteome</keyword>
<comment type="caution">
    <text evidence="2">The sequence shown here is derived from an EMBL/GenBank/DDBJ whole genome shotgun (WGS) entry which is preliminary data.</text>
</comment>
<dbReference type="EMBL" id="JASDAP010000022">
    <property type="protein sequence ID" value="KAK1883467.1"/>
    <property type="molecule type" value="Genomic_DNA"/>
</dbReference>
<dbReference type="AlphaFoldDB" id="A0AAD9BGB4"/>
<organism evidence="2 3">
    <name type="scientific">Dissostichus eleginoides</name>
    <name type="common">Patagonian toothfish</name>
    <name type="synonym">Dissostichus amissus</name>
    <dbReference type="NCBI Taxonomy" id="100907"/>
    <lineage>
        <taxon>Eukaryota</taxon>
        <taxon>Metazoa</taxon>
        <taxon>Chordata</taxon>
        <taxon>Craniata</taxon>
        <taxon>Vertebrata</taxon>
        <taxon>Euteleostomi</taxon>
        <taxon>Actinopterygii</taxon>
        <taxon>Neopterygii</taxon>
        <taxon>Teleostei</taxon>
        <taxon>Neoteleostei</taxon>
        <taxon>Acanthomorphata</taxon>
        <taxon>Eupercaria</taxon>
        <taxon>Perciformes</taxon>
        <taxon>Notothenioidei</taxon>
        <taxon>Nototheniidae</taxon>
        <taxon>Dissostichus</taxon>
    </lineage>
</organism>
<feature type="signal peptide" evidence="1">
    <location>
        <begin position="1"/>
        <end position="21"/>
    </location>
</feature>
<evidence type="ECO:0000256" key="1">
    <source>
        <dbReference type="SAM" id="SignalP"/>
    </source>
</evidence>
<feature type="non-terminal residue" evidence="2">
    <location>
        <position position="1"/>
    </location>
</feature>
<keyword evidence="1" id="KW-0732">Signal</keyword>
<protein>
    <submittedName>
        <fullName evidence="2">GPI-anchored protein</fullName>
    </submittedName>
</protein>
<dbReference type="Proteomes" id="UP001228049">
    <property type="component" value="Unassembled WGS sequence"/>
</dbReference>
<name>A0AAD9BGB4_DISEL</name>
<evidence type="ECO:0000313" key="3">
    <source>
        <dbReference type="Proteomes" id="UP001228049"/>
    </source>
</evidence>
<evidence type="ECO:0000313" key="2">
    <source>
        <dbReference type="EMBL" id="KAK1883467.1"/>
    </source>
</evidence>